<feature type="domain" description="Nucleotidyl transferase" evidence="3">
    <location>
        <begin position="3"/>
        <end position="122"/>
    </location>
</feature>
<evidence type="ECO:0000313" key="5">
    <source>
        <dbReference type="Proteomes" id="UP000033935"/>
    </source>
</evidence>
<organism evidence="4 5">
    <name type="scientific">Candidatus Uhrbacteria bacterium GW2011_GWF2_39_13</name>
    <dbReference type="NCBI Taxonomy" id="1618995"/>
    <lineage>
        <taxon>Bacteria</taxon>
        <taxon>Candidatus Uhriibacteriota</taxon>
    </lineage>
</organism>
<dbReference type="Proteomes" id="UP000033935">
    <property type="component" value="Unassembled WGS sequence"/>
</dbReference>
<evidence type="ECO:0000256" key="2">
    <source>
        <dbReference type="ARBA" id="ARBA00022695"/>
    </source>
</evidence>
<protein>
    <submittedName>
        <fullName evidence="4">Nucleotidyl transferase</fullName>
    </submittedName>
</protein>
<dbReference type="Pfam" id="PF00483">
    <property type="entry name" value="NTP_transferase"/>
    <property type="match status" value="1"/>
</dbReference>
<keyword evidence="1 4" id="KW-0808">Transferase</keyword>
<dbReference type="EMBL" id="LBWG01000046">
    <property type="protein sequence ID" value="KKR02874.1"/>
    <property type="molecule type" value="Genomic_DNA"/>
</dbReference>
<evidence type="ECO:0000313" key="4">
    <source>
        <dbReference type="EMBL" id="KKR02874.1"/>
    </source>
</evidence>
<dbReference type="CDD" id="cd02523">
    <property type="entry name" value="PC_cytidylyltransferase"/>
    <property type="match status" value="1"/>
</dbReference>
<name>A0A0G0MFM7_9BACT</name>
<dbReference type="SUPFAM" id="SSF53448">
    <property type="entry name" value="Nucleotide-diphospho-sugar transferases"/>
    <property type="match status" value="1"/>
</dbReference>
<dbReference type="PANTHER" id="PTHR43584">
    <property type="entry name" value="NUCLEOTIDYL TRANSFERASE"/>
    <property type="match status" value="1"/>
</dbReference>
<dbReference type="GO" id="GO:0016779">
    <property type="term" value="F:nucleotidyltransferase activity"/>
    <property type="evidence" value="ECO:0007669"/>
    <property type="project" value="UniProtKB-KW"/>
</dbReference>
<dbReference type="Gene3D" id="3.90.550.10">
    <property type="entry name" value="Spore Coat Polysaccharide Biosynthesis Protein SpsA, Chain A"/>
    <property type="match status" value="1"/>
</dbReference>
<comment type="caution">
    <text evidence="4">The sequence shown here is derived from an EMBL/GenBank/DDBJ whole genome shotgun (WGS) entry which is preliminary data.</text>
</comment>
<gene>
    <name evidence="4" type="ORF">UT30_C0046G0005</name>
</gene>
<dbReference type="PANTHER" id="PTHR43584:SF5">
    <property type="entry name" value="PROTEIN LICC"/>
    <property type="match status" value="1"/>
</dbReference>
<sequence>MRAIIIAAGKGTRLYPLTKNTPKSLIEIGNGITMLESQLHSLKENNIKDVTIIVGYRAEQIEAKIKKYENDFNINTVYNPFYDCSNNLISVWMARHFMADEFISINGDDIFKPAVIENLLKSKSNITMVIDEKKAYDDDDMKVIHSNGLVQQVSKKIPVAEANGESVGIIKFSGAGPKIYVSQLEEMVRKEENRDVFYLRAIQEIIDKGYPVNFSRCDEGDWGELDFHPDLVVIKQYLKKHNLIDTIFPTKE</sequence>
<accession>A0A0G0MFM7</accession>
<dbReference type="InterPro" id="IPR029044">
    <property type="entry name" value="Nucleotide-diphossugar_trans"/>
</dbReference>
<keyword evidence="2" id="KW-0548">Nucleotidyltransferase</keyword>
<evidence type="ECO:0000256" key="1">
    <source>
        <dbReference type="ARBA" id="ARBA00022679"/>
    </source>
</evidence>
<dbReference type="AlphaFoldDB" id="A0A0G0MFM7"/>
<proteinExistence type="predicted"/>
<dbReference type="InterPro" id="IPR005835">
    <property type="entry name" value="NTP_transferase_dom"/>
</dbReference>
<evidence type="ECO:0000259" key="3">
    <source>
        <dbReference type="Pfam" id="PF00483"/>
    </source>
</evidence>
<dbReference type="InterPro" id="IPR050065">
    <property type="entry name" value="GlmU-like"/>
</dbReference>
<reference evidence="4 5" key="1">
    <citation type="journal article" date="2015" name="Nature">
        <title>rRNA introns, odd ribosomes, and small enigmatic genomes across a large radiation of phyla.</title>
        <authorList>
            <person name="Brown C.T."/>
            <person name="Hug L.A."/>
            <person name="Thomas B.C."/>
            <person name="Sharon I."/>
            <person name="Castelle C.J."/>
            <person name="Singh A."/>
            <person name="Wilkins M.J."/>
            <person name="Williams K.H."/>
            <person name="Banfield J.F."/>
        </authorList>
    </citation>
    <scope>NUCLEOTIDE SEQUENCE [LARGE SCALE GENOMIC DNA]</scope>
</reference>